<proteinExistence type="predicted"/>
<organism evidence="2">
    <name type="scientific">marine sediment metagenome</name>
    <dbReference type="NCBI Taxonomy" id="412755"/>
    <lineage>
        <taxon>unclassified sequences</taxon>
        <taxon>metagenomes</taxon>
        <taxon>ecological metagenomes</taxon>
    </lineage>
</organism>
<comment type="caution">
    <text evidence="2">The sequence shown here is derived from an EMBL/GenBank/DDBJ whole genome shotgun (WGS) entry which is preliminary data.</text>
</comment>
<sequence>MDKLEIALQEESQLLDAILKQPLEGLLYDLDLMPEQCRNATANMRRITVEELRKEIERLRKEKEWLLKQYATELYDAHKAIRTTYNRDSIKQRIVLEMQQALKERE</sequence>
<evidence type="ECO:0000313" key="2">
    <source>
        <dbReference type="EMBL" id="KKL63073.1"/>
    </source>
</evidence>
<keyword evidence="1" id="KW-0175">Coiled coil</keyword>
<reference evidence="2" key="1">
    <citation type="journal article" date="2015" name="Nature">
        <title>Complex archaea that bridge the gap between prokaryotes and eukaryotes.</title>
        <authorList>
            <person name="Spang A."/>
            <person name="Saw J.H."/>
            <person name="Jorgensen S.L."/>
            <person name="Zaremba-Niedzwiedzka K."/>
            <person name="Martijn J."/>
            <person name="Lind A.E."/>
            <person name="van Eijk R."/>
            <person name="Schleper C."/>
            <person name="Guy L."/>
            <person name="Ettema T.J."/>
        </authorList>
    </citation>
    <scope>NUCLEOTIDE SEQUENCE</scope>
</reference>
<dbReference type="AlphaFoldDB" id="A0A0F9DMW3"/>
<feature type="coiled-coil region" evidence="1">
    <location>
        <begin position="1"/>
        <end position="69"/>
    </location>
</feature>
<name>A0A0F9DMW3_9ZZZZ</name>
<protein>
    <submittedName>
        <fullName evidence="2">Uncharacterized protein</fullName>
    </submittedName>
</protein>
<gene>
    <name evidence="2" type="ORF">LCGC14_2178760</name>
</gene>
<dbReference type="EMBL" id="LAZR01028288">
    <property type="protein sequence ID" value="KKL63073.1"/>
    <property type="molecule type" value="Genomic_DNA"/>
</dbReference>
<accession>A0A0F9DMW3</accession>
<evidence type="ECO:0000256" key="1">
    <source>
        <dbReference type="SAM" id="Coils"/>
    </source>
</evidence>